<keyword evidence="3" id="KW-1185">Reference proteome</keyword>
<comment type="caution">
    <text evidence="2">The sequence shown here is derived from an EMBL/GenBank/DDBJ whole genome shotgun (WGS) entry which is preliminary data.</text>
</comment>
<reference evidence="2 3" key="1">
    <citation type="submission" date="2024-09" db="EMBL/GenBank/DDBJ databases">
        <title>Chromosome-scale assembly of Riccia fluitans.</title>
        <authorList>
            <person name="Paukszto L."/>
            <person name="Sawicki J."/>
            <person name="Karawczyk K."/>
            <person name="Piernik-Szablinska J."/>
            <person name="Szczecinska M."/>
            <person name="Mazdziarz M."/>
        </authorList>
    </citation>
    <scope>NUCLEOTIDE SEQUENCE [LARGE SCALE GENOMIC DNA]</scope>
    <source>
        <strain evidence="2">Rf_01</strain>
        <tissue evidence="2">Aerial parts of the thallus</tissue>
    </source>
</reference>
<dbReference type="AlphaFoldDB" id="A0ABD1YGT7"/>
<evidence type="ECO:0000313" key="3">
    <source>
        <dbReference type="Proteomes" id="UP001605036"/>
    </source>
</evidence>
<accession>A0ABD1YGT7</accession>
<feature type="region of interest" description="Disordered" evidence="1">
    <location>
        <begin position="1"/>
        <end position="40"/>
    </location>
</feature>
<dbReference type="EMBL" id="JBHFFA010000004">
    <property type="protein sequence ID" value="KAL2630003.1"/>
    <property type="molecule type" value="Genomic_DNA"/>
</dbReference>
<gene>
    <name evidence="2" type="ORF">R1flu_014689</name>
</gene>
<sequence>MEYCKSRSWAETSMSKYERSAKQSTNGKGWRTGKANRRRRLKRTLAVERHTGVENVQRKMRAALQERAEADVAYE</sequence>
<proteinExistence type="predicted"/>
<evidence type="ECO:0000313" key="2">
    <source>
        <dbReference type="EMBL" id="KAL2630003.1"/>
    </source>
</evidence>
<protein>
    <submittedName>
        <fullName evidence="2">Uncharacterized protein</fullName>
    </submittedName>
</protein>
<evidence type="ECO:0000256" key="1">
    <source>
        <dbReference type="SAM" id="MobiDB-lite"/>
    </source>
</evidence>
<organism evidence="2 3">
    <name type="scientific">Riccia fluitans</name>
    <dbReference type="NCBI Taxonomy" id="41844"/>
    <lineage>
        <taxon>Eukaryota</taxon>
        <taxon>Viridiplantae</taxon>
        <taxon>Streptophyta</taxon>
        <taxon>Embryophyta</taxon>
        <taxon>Marchantiophyta</taxon>
        <taxon>Marchantiopsida</taxon>
        <taxon>Marchantiidae</taxon>
        <taxon>Marchantiales</taxon>
        <taxon>Ricciaceae</taxon>
        <taxon>Riccia</taxon>
    </lineage>
</organism>
<name>A0ABD1YGT7_9MARC</name>
<dbReference type="Proteomes" id="UP001605036">
    <property type="component" value="Unassembled WGS sequence"/>
</dbReference>